<dbReference type="PANTHER" id="PTHR23522:SF10">
    <property type="entry name" value="3-PHENYLPROPIONIC ACID TRANSPORTER-RELATED"/>
    <property type="match status" value="1"/>
</dbReference>
<reference evidence="10 11" key="1">
    <citation type="submission" date="2016-10" db="EMBL/GenBank/DDBJ databases">
        <authorList>
            <person name="de Groot N.N."/>
        </authorList>
    </citation>
    <scope>NUCLEOTIDE SEQUENCE [LARGE SCALE GENOMIC DNA]</scope>
    <source>
        <strain evidence="10 11">DSM 28129</strain>
    </source>
</reference>
<keyword evidence="5 8" id="KW-0812">Transmembrane</keyword>
<keyword evidence="4" id="KW-0997">Cell inner membrane</keyword>
<evidence type="ECO:0000256" key="7">
    <source>
        <dbReference type="ARBA" id="ARBA00023136"/>
    </source>
</evidence>
<feature type="transmembrane region" description="Helical" evidence="8">
    <location>
        <begin position="337"/>
        <end position="358"/>
    </location>
</feature>
<proteinExistence type="predicted"/>
<dbReference type="SUPFAM" id="SSF103473">
    <property type="entry name" value="MFS general substrate transporter"/>
    <property type="match status" value="1"/>
</dbReference>
<name>A0A1G7V397_9BACL</name>
<sequence length="402" mass="44714">MRDNTNHSSASLLPLGLLNFFIYGTMVIFAAFFQLYLKDIGMDKFEIGSLMAVGPLVSLLAHPFWRRLSDRGQNLRFILLIMMTGVLLMGHLVFKVDTFHMLYLSMILLFFFQSPLLSQNNSLILGYIENTDQKFGTYRLWGSFGWTLVALTAGPIIDSIGQHGISLLFSIMLMLGIGSALLLPPIQLTTNTPAIRFTDIVRTLQNKTFIAFVIFGVLVSIPNSINGIFMPLFISDLGGSRFQVGGAVFLSTIFEVLAFVLLERYLKQKMTYLMGCLTLVSLLFALRWELMSEASTPLQIIFIQVLHAVTFGGFFYVGTKLTALILPRPFRSSGQAVYTFALSGVSGIIAGFLGGWIFQSFGPVLLYKMGGSLTLLGAAGFGIMWYHIYKHENSSIEHHTEP</sequence>
<protein>
    <submittedName>
        <fullName evidence="10">MFS transporter, PPP family, 3-phenylpropionic acid transporter</fullName>
    </submittedName>
</protein>
<feature type="domain" description="Major facilitator superfamily associated" evidence="9">
    <location>
        <begin position="16"/>
        <end position="368"/>
    </location>
</feature>
<keyword evidence="11" id="KW-1185">Reference proteome</keyword>
<evidence type="ECO:0000256" key="5">
    <source>
        <dbReference type="ARBA" id="ARBA00022692"/>
    </source>
</evidence>
<evidence type="ECO:0000313" key="10">
    <source>
        <dbReference type="EMBL" id="SDG53829.1"/>
    </source>
</evidence>
<feature type="transmembrane region" description="Helical" evidence="8">
    <location>
        <begin position="100"/>
        <end position="117"/>
    </location>
</feature>
<dbReference type="STRING" id="670482.SAMN04488542_1562"/>
<dbReference type="PANTHER" id="PTHR23522">
    <property type="entry name" value="BLL5896 PROTEIN"/>
    <property type="match status" value="1"/>
</dbReference>
<feature type="transmembrane region" description="Helical" evidence="8">
    <location>
        <begin position="77"/>
        <end position="94"/>
    </location>
</feature>
<feature type="transmembrane region" description="Helical" evidence="8">
    <location>
        <begin position="242"/>
        <end position="262"/>
    </location>
</feature>
<evidence type="ECO:0000313" key="11">
    <source>
        <dbReference type="Proteomes" id="UP000198972"/>
    </source>
</evidence>
<keyword evidence="7 8" id="KW-0472">Membrane</keyword>
<feature type="transmembrane region" description="Helical" evidence="8">
    <location>
        <begin position="269"/>
        <end position="286"/>
    </location>
</feature>
<evidence type="ECO:0000259" key="9">
    <source>
        <dbReference type="Pfam" id="PF12832"/>
    </source>
</evidence>
<dbReference type="EMBL" id="FNBG01000056">
    <property type="protein sequence ID" value="SDG53829.1"/>
    <property type="molecule type" value="Genomic_DNA"/>
</dbReference>
<keyword evidence="3" id="KW-1003">Cell membrane</keyword>
<evidence type="ECO:0000256" key="8">
    <source>
        <dbReference type="SAM" id="Phobius"/>
    </source>
</evidence>
<feature type="transmembrane region" description="Helical" evidence="8">
    <location>
        <begin position="12"/>
        <end position="35"/>
    </location>
</feature>
<organism evidence="10 11">
    <name type="scientific">Fontibacillus panacisegetis</name>
    <dbReference type="NCBI Taxonomy" id="670482"/>
    <lineage>
        <taxon>Bacteria</taxon>
        <taxon>Bacillati</taxon>
        <taxon>Bacillota</taxon>
        <taxon>Bacilli</taxon>
        <taxon>Bacillales</taxon>
        <taxon>Paenibacillaceae</taxon>
        <taxon>Fontibacillus</taxon>
    </lineage>
</organism>
<feature type="transmembrane region" description="Helical" evidence="8">
    <location>
        <begin position="138"/>
        <end position="157"/>
    </location>
</feature>
<keyword evidence="6 8" id="KW-1133">Transmembrane helix</keyword>
<feature type="transmembrane region" description="Helical" evidence="8">
    <location>
        <begin position="364"/>
        <end position="386"/>
    </location>
</feature>
<dbReference type="InterPro" id="IPR036259">
    <property type="entry name" value="MFS_trans_sf"/>
</dbReference>
<accession>A0A1G7V397</accession>
<feature type="transmembrane region" description="Helical" evidence="8">
    <location>
        <begin position="47"/>
        <end position="65"/>
    </location>
</feature>
<dbReference type="GO" id="GO:0015528">
    <property type="term" value="F:lactose:proton symporter activity"/>
    <property type="evidence" value="ECO:0007669"/>
    <property type="project" value="TreeGrafter"/>
</dbReference>
<dbReference type="Gene3D" id="1.20.1250.20">
    <property type="entry name" value="MFS general substrate transporter like domains"/>
    <property type="match status" value="2"/>
</dbReference>
<dbReference type="Proteomes" id="UP000198972">
    <property type="component" value="Unassembled WGS sequence"/>
</dbReference>
<dbReference type="GO" id="GO:0030395">
    <property type="term" value="F:lactose binding"/>
    <property type="evidence" value="ECO:0007669"/>
    <property type="project" value="TreeGrafter"/>
</dbReference>
<gene>
    <name evidence="10" type="ORF">SAMN04488542_1562</name>
</gene>
<feature type="transmembrane region" description="Helical" evidence="8">
    <location>
        <begin position="209"/>
        <end position="230"/>
    </location>
</feature>
<evidence type="ECO:0000256" key="4">
    <source>
        <dbReference type="ARBA" id="ARBA00022519"/>
    </source>
</evidence>
<keyword evidence="2" id="KW-0813">Transport</keyword>
<dbReference type="Pfam" id="PF12832">
    <property type="entry name" value="MFS_1_like"/>
    <property type="match status" value="1"/>
</dbReference>
<feature type="transmembrane region" description="Helical" evidence="8">
    <location>
        <begin position="298"/>
        <end position="317"/>
    </location>
</feature>
<dbReference type="GO" id="GO:0005886">
    <property type="term" value="C:plasma membrane"/>
    <property type="evidence" value="ECO:0007669"/>
    <property type="project" value="UniProtKB-SubCell"/>
</dbReference>
<dbReference type="InterPro" id="IPR024989">
    <property type="entry name" value="MFS_assoc_dom"/>
</dbReference>
<dbReference type="AlphaFoldDB" id="A0A1G7V397"/>
<comment type="subcellular location">
    <subcellularLocation>
        <location evidence="1">Cell inner membrane</location>
        <topology evidence="1">Multi-pass membrane protein</topology>
    </subcellularLocation>
</comment>
<feature type="transmembrane region" description="Helical" evidence="8">
    <location>
        <begin position="163"/>
        <end position="188"/>
    </location>
</feature>
<evidence type="ECO:0000256" key="3">
    <source>
        <dbReference type="ARBA" id="ARBA00022475"/>
    </source>
</evidence>
<evidence type="ECO:0000256" key="2">
    <source>
        <dbReference type="ARBA" id="ARBA00022448"/>
    </source>
</evidence>
<evidence type="ECO:0000256" key="6">
    <source>
        <dbReference type="ARBA" id="ARBA00022989"/>
    </source>
</evidence>
<evidence type="ECO:0000256" key="1">
    <source>
        <dbReference type="ARBA" id="ARBA00004429"/>
    </source>
</evidence>